<reference evidence="2" key="1">
    <citation type="submission" date="2023-08" db="EMBL/GenBank/DDBJ databases">
        <title>Reference Genome Resource for the Citrus Pathogen Phytophthora citrophthora.</title>
        <authorList>
            <person name="Moller H."/>
            <person name="Coetzee B."/>
            <person name="Rose L.J."/>
            <person name="Van Niekerk J.M."/>
        </authorList>
    </citation>
    <scope>NUCLEOTIDE SEQUENCE</scope>
    <source>
        <strain evidence="2">STE-U-9442</strain>
    </source>
</reference>
<gene>
    <name evidence="2" type="ORF">P3T76_005326</name>
</gene>
<evidence type="ECO:0000256" key="1">
    <source>
        <dbReference type="SAM" id="MobiDB-lite"/>
    </source>
</evidence>
<evidence type="ECO:0000313" key="2">
    <source>
        <dbReference type="EMBL" id="KAK1943930.1"/>
    </source>
</evidence>
<feature type="compositionally biased region" description="Low complexity" evidence="1">
    <location>
        <begin position="37"/>
        <end position="47"/>
    </location>
</feature>
<accession>A0AAD9GSF5</accession>
<comment type="caution">
    <text evidence="2">The sequence shown here is derived from an EMBL/GenBank/DDBJ whole genome shotgun (WGS) entry which is preliminary data.</text>
</comment>
<organism evidence="2 3">
    <name type="scientific">Phytophthora citrophthora</name>
    <dbReference type="NCBI Taxonomy" id="4793"/>
    <lineage>
        <taxon>Eukaryota</taxon>
        <taxon>Sar</taxon>
        <taxon>Stramenopiles</taxon>
        <taxon>Oomycota</taxon>
        <taxon>Peronosporomycetes</taxon>
        <taxon>Peronosporales</taxon>
        <taxon>Peronosporaceae</taxon>
        <taxon>Phytophthora</taxon>
    </lineage>
</organism>
<sequence length="126" mass="14195">MARYRPPPSNNSFSPSNTADTRLESPRRQGIDTPNTSSSSSNQLLNDNLDKTIALDSSVLSPRGGHFDPRSPYKSTKNQQQMRRPAPEPEKSEDSKPQPFRRRTPFRRRSLTPLSDLPPCTSNKSK</sequence>
<feature type="compositionally biased region" description="Basic and acidic residues" evidence="1">
    <location>
        <begin position="21"/>
        <end position="30"/>
    </location>
</feature>
<dbReference type="EMBL" id="JASMQC010000007">
    <property type="protein sequence ID" value="KAK1943930.1"/>
    <property type="molecule type" value="Genomic_DNA"/>
</dbReference>
<feature type="compositionally biased region" description="Basic residues" evidence="1">
    <location>
        <begin position="99"/>
        <end position="110"/>
    </location>
</feature>
<proteinExistence type="predicted"/>
<protein>
    <submittedName>
        <fullName evidence="2">Uncharacterized protein</fullName>
    </submittedName>
</protein>
<feature type="region of interest" description="Disordered" evidence="1">
    <location>
        <begin position="1"/>
        <end position="126"/>
    </location>
</feature>
<feature type="compositionally biased region" description="Basic and acidic residues" evidence="1">
    <location>
        <begin position="85"/>
        <end position="96"/>
    </location>
</feature>
<evidence type="ECO:0000313" key="3">
    <source>
        <dbReference type="Proteomes" id="UP001259832"/>
    </source>
</evidence>
<feature type="compositionally biased region" description="Polar residues" evidence="1">
    <location>
        <begin position="73"/>
        <end position="82"/>
    </location>
</feature>
<keyword evidence="3" id="KW-1185">Reference proteome</keyword>
<name>A0AAD9GSF5_9STRA</name>
<dbReference type="AlphaFoldDB" id="A0AAD9GSF5"/>
<dbReference type="Proteomes" id="UP001259832">
    <property type="component" value="Unassembled WGS sequence"/>
</dbReference>